<comment type="caution">
    <text evidence="2">The sequence shown here is derived from an EMBL/GenBank/DDBJ whole genome shotgun (WGS) entry which is preliminary data.</text>
</comment>
<name>A0A8H3IYT1_9LECA</name>
<gene>
    <name evidence="2" type="ORF">IMSHALPRED_009355</name>
</gene>
<dbReference type="Proteomes" id="UP000664534">
    <property type="component" value="Unassembled WGS sequence"/>
</dbReference>
<protein>
    <recommendedName>
        <fullName evidence="1">SET domain-containing protein</fullName>
    </recommendedName>
</protein>
<dbReference type="SUPFAM" id="SSF82199">
    <property type="entry name" value="SET domain"/>
    <property type="match status" value="1"/>
</dbReference>
<dbReference type="InterPro" id="IPR046341">
    <property type="entry name" value="SET_dom_sf"/>
</dbReference>
<evidence type="ECO:0000313" key="3">
    <source>
        <dbReference type="Proteomes" id="UP000664534"/>
    </source>
</evidence>
<dbReference type="EMBL" id="CAJPDT010000070">
    <property type="protein sequence ID" value="CAF9933429.1"/>
    <property type="molecule type" value="Genomic_DNA"/>
</dbReference>
<reference evidence="2" key="1">
    <citation type="submission" date="2021-03" db="EMBL/GenBank/DDBJ databases">
        <authorList>
            <person name="Tagirdzhanova G."/>
        </authorList>
    </citation>
    <scope>NUCLEOTIDE SEQUENCE</scope>
</reference>
<dbReference type="OrthoDB" id="438641at2759"/>
<dbReference type="InterPro" id="IPR001214">
    <property type="entry name" value="SET_dom"/>
</dbReference>
<dbReference type="Gene3D" id="2.170.270.10">
    <property type="entry name" value="SET domain"/>
    <property type="match status" value="1"/>
</dbReference>
<dbReference type="PROSITE" id="PS50280">
    <property type="entry name" value="SET"/>
    <property type="match status" value="1"/>
</dbReference>
<feature type="domain" description="SET" evidence="1">
    <location>
        <begin position="153"/>
        <end position="276"/>
    </location>
</feature>
<organism evidence="2 3">
    <name type="scientific">Imshaugia aleurites</name>
    <dbReference type="NCBI Taxonomy" id="172621"/>
    <lineage>
        <taxon>Eukaryota</taxon>
        <taxon>Fungi</taxon>
        <taxon>Dikarya</taxon>
        <taxon>Ascomycota</taxon>
        <taxon>Pezizomycotina</taxon>
        <taxon>Lecanoromycetes</taxon>
        <taxon>OSLEUM clade</taxon>
        <taxon>Lecanoromycetidae</taxon>
        <taxon>Lecanorales</taxon>
        <taxon>Lecanorineae</taxon>
        <taxon>Parmeliaceae</taxon>
        <taxon>Imshaugia</taxon>
    </lineage>
</organism>
<evidence type="ECO:0000259" key="1">
    <source>
        <dbReference type="PROSITE" id="PS50280"/>
    </source>
</evidence>
<accession>A0A8H3IYT1</accession>
<feature type="non-terminal residue" evidence="2">
    <location>
        <position position="289"/>
    </location>
</feature>
<proteinExistence type="predicted"/>
<sequence>MSWMQRAKALKMIGYADLAAGDTWKAVLLIDLQLLTLRNQAFATPGSEASKKFEVLIGQIRHAYRELIESILMLEDYQGVMEICQEGTKKYRKHLQDFFRSHGASANAKIVGNSWITRRWGGTSSIPFSFIELRILATCVQSHQHPLEHPAIARLVPCYSDGPRKLSFTANHTQPIRILQQLGINHFKDRRYETWVLQTIWARVANNQDEHPSELDGISIRTIKLLGSFFDHSCEANAEWGSKSQDEHPYCSGGSTKVLYAKRQIKRGEEICFSYAPFSGRETKEQRFA</sequence>
<keyword evidence="3" id="KW-1185">Reference proteome</keyword>
<dbReference type="AlphaFoldDB" id="A0A8H3IYT1"/>
<dbReference type="Pfam" id="PF00856">
    <property type="entry name" value="SET"/>
    <property type="match status" value="1"/>
</dbReference>
<evidence type="ECO:0000313" key="2">
    <source>
        <dbReference type="EMBL" id="CAF9933429.1"/>
    </source>
</evidence>